<evidence type="ECO:0000313" key="2">
    <source>
        <dbReference type="EMBL" id="KAF2454597.1"/>
    </source>
</evidence>
<dbReference type="EMBL" id="MU001690">
    <property type="protein sequence ID" value="KAF2454597.1"/>
    <property type="molecule type" value="Genomic_DNA"/>
</dbReference>
<accession>A0A6A6NSW8</accession>
<reference evidence="2" key="1">
    <citation type="journal article" date="2020" name="Stud. Mycol.">
        <title>101 Dothideomycetes genomes: a test case for predicting lifestyles and emergence of pathogens.</title>
        <authorList>
            <person name="Haridas S."/>
            <person name="Albert R."/>
            <person name="Binder M."/>
            <person name="Bloem J."/>
            <person name="Labutti K."/>
            <person name="Salamov A."/>
            <person name="Andreopoulos B."/>
            <person name="Baker S."/>
            <person name="Barry K."/>
            <person name="Bills G."/>
            <person name="Bluhm B."/>
            <person name="Cannon C."/>
            <person name="Castanera R."/>
            <person name="Culley D."/>
            <person name="Daum C."/>
            <person name="Ezra D."/>
            <person name="Gonzalez J."/>
            <person name="Henrissat B."/>
            <person name="Kuo A."/>
            <person name="Liang C."/>
            <person name="Lipzen A."/>
            <person name="Lutzoni F."/>
            <person name="Magnuson J."/>
            <person name="Mondo S."/>
            <person name="Nolan M."/>
            <person name="Ohm R."/>
            <person name="Pangilinan J."/>
            <person name="Park H.-J."/>
            <person name="Ramirez L."/>
            <person name="Alfaro M."/>
            <person name="Sun H."/>
            <person name="Tritt A."/>
            <person name="Yoshinaga Y."/>
            <person name="Zwiers L.-H."/>
            <person name="Turgeon B."/>
            <person name="Goodwin S."/>
            <person name="Spatafora J."/>
            <person name="Crous P."/>
            <person name="Grigoriev I."/>
        </authorList>
    </citation>
    <scope>NUCLEOTIDE SEQUENCE</scope>
    <source>
        <strain evidence="2">ATCC 16933</strain>
    </source>
</reference>
<protein>
    <submittedName>
        <fullName evidence="2">Uncharacterized protein</fullName>
    </submittedName>
</protein>
<name>A0A6A6NSW8_9PEZI</name>
<gene>
    <name evidence="2" type="ORF">BDY21DRAFT_352240</name>
</gene>
<evidence type="ECO:0000256" key="1">
    <source>
        <dbReference type="SAM" id="MobiDB-lite"/>
    </source>
</evidence>
<organism evidence="2 3">
    <name type="scientific">Lineolata rhizophorae</name>
    <dbReference type="NCBI Taxonomy" id="578093"/>
    <lineage>
        <taxon>Eukaryota</taxon>
        <taxon>Fungi</taxon>
        <taxon>Dikarya</taxon>
        <taxon>Ascomycota</taxon>
        <taxon>Pezizomycotina</taxon>
        <taxon>Dothideomycetes</taxon>
        <taxon>Dothideomycetes incertae sedis</taxon>
        <taxon>Lineolatales</taxon>
        <taxon>Lineolataceae</taxon>
        <taxon>Lineolata</taxon>
    </lineage>
</organism>
<sequence>MNDAIALRTQRAYLACALSCLLRTYAVPPMYLRSKVDLRKPAHADVCVPPAPSTVRSTVQDRVRSHRAVDSWRPQDLVYLSHAARLPNGSLTPSESRLQFPKPPTAANANKGHVHLS</sequence>
<keyword evidence="3" id="KW-1185">Reference proteome</keyword>
<dbReference type="Proteomes" id="UP000799766">
    <property type="component" value="Unassembled WGS sequence"/>
</dbReference>
<feature type="region of interest" description="Disordered" evidence="1">
    <location>
        <begin position="86"/>
        <end position="117"/>
    </location>
</feature>
<evidence type="ECO:0000313" key="3">
    <source>
        <dbReference type="Proteomes" id="UP000799766"/>
    </source>
</evidence>
<proteinExistence type="predicted"/>
<dbReference type="AlphaFoldDB" id="A0A6A6NSW8"/>